<dbReference type="EMBL" id="CP043046">
    <property type="protein sequence ID" value="QEI07214.1"/>
    <property type="molecule type" value="Genomic_DNA"/>
</dbReference>
<evidence type="ECO:0000259" key="3">
    <source>
        <dbReference type="SMART" id="SM00047"/>
    </source>
</evidence>
<dbReference type="GO" id="GO:0071973">
    <property type="term" value="P:bacterial-type flagellum-dependent cell motility"/>
    <property type="evidence" value="ECO:0007669"/>
    <property type="project" value="TreeGrafter"/>
</dbReference>
<dbReference type="SMART" id="SM00047">
    <property type="entry name" value="LYZ2"/>
    <property type="match status" value="1"/>
</dbReference>
<dbReference type="Gene3D" id="2.10.70.40">
    <property type="entry name" value="peptidoglycan hydrolase"/>
    <property type="match status" value="1"/>
</dbReference>
<dbReference type="GO" id="GO:0004040">
    <property type="term" value="F:amidase activity"/>
    <property type="evidence" value="ECO:0007669"/>
    <property type="project" value="InterPro"/>
</dbReference>
<dbReference type="InterPro" id="IPR002901">
    <property type="entry name" value="MGlyc_endo_b_GlcNAc-like_dom"/>
</dbReference>
<dbReference type="NCBIfam" id="TIGR02541">
    <property type="entry name" value="flagell_FlgJ"/>
    <property type="match status" value="1"/>
</dbReference>
<feature type="domain" description="Mannosyl-glycoprotein endo-beta-N-acetylglucosamidase-like" evidence="3">
    <location>
        <begin position="226"/>
        <end position="378"/>
    </location>
</feature>
<feature type="region of interest" description="Disordered" evidence="2">
    <location>
        <begin position="1"/>
        <end position="34"/>
    </location>
</feature>
<dbReference type="Gene3D" id="1.10.530.10">
    <property type="match status" value="1"/>
</dbReference>
<gene>
    <name evidence="4" type="primary">flgJ</name>
    <name evidence="4" type="ORF">FXN63_16220</name>
</gene>
<feature type="compositionally biased region" description="Basic and acidic residues" evidence="2">
    <location>
        <begin position="15"/>
        <end position="26"/>
    </location>
</feature>
<protein>
    <submittedName>
        <fullName evidence="4">Flagellar assembly peptidoglycan hydrolase FlgJ</fullName>
    </submittedName>
</protein>
<evidence type="ECO:0000313" key="5">
    <source>
        <dbReference type="Proteomes" id="UP000325161"/>
    </source>
</evidence>
<dbReference type="GO" id="GO:0044780">
    <property type="term" value="P:bacterial-type flagellum assembly"/>
    <property type="evidence" value="ECO:0007669"/>
    <property type="project" value="InterPro"/>
</dbReference>
<dbReference type="InterPro" id="IPR013377">
    <property type="entry name" value="FlgJ"/>
</dbReference>
<dbReference type="Proteomes" id="UP000325161">
    <property type="component" value="Chromosome"/>
</dbReference>
<dbReference type="RefSeq" id="WP_148816261.1">
    <property type="nucleotide sequence ID" value="NZ_CP043046.1"/>
</dbReference>
<evidence type="ECO:0000256" key="2">
    <source>
        <dbReference type="SAM" id="MobiDB-lite"/>
    </source>
</evidence>
<dbReference type="PANTHER" id="PTHR33308:SF9">
    <property type="entry name" value="PEPTIDOGLYCAN HYDROLASE FLGJ"/>
    <property type="match status" value="1"/>
</dbReference>
<dbReference type="PANTHER" id="PTHR33308">
    <property type="entry name" value="PEPTIDOGLYCAN HYDROLASE FLGJ"/>
    <property type="match status" value="1"/>
</dbReference>
<keyword evidence="4" id="KW-0966">Cell projection</keyword>
<dbReference type="KEGG" id="pacr:FXN63_16220"/>
<accession>A0A5C0B012</accession>
<keyword evidence="4" id="KW-0969">Cilium</keyword>
<proteinExistence type="predicted"/>
<dbReference type="AlphaFoldDB" id="A0A5C0B012"/>
<keyword evidence="1 4" id="KW-0378">Hydrolase</keyword>
<keyword evidence="4" id="KW-0282">Flagellum</keyword>
<evidence type="ECO:0000313" key="4">
    <source>
        <dbReference type="EMBL" id="QEI07214.1"/>
    </source>
</evidence>
<keyword evidence="5" id="KW-1185">Reference proteome</keyword>
<sequence>MASPPAGSGMALDARGLDSLKRDARDNPQAAMKRAARQVEAQFTQMLLSQMRQSSMAGEGGIASIFNSPAAKSWQQMMDQQMSQVLAGVPSAQAGSGTPTAGGVDADALKMAAITRTVPNQHGLGLADMIEKQLSRQMISPASLRESAGDITMSTLSLADASKSAQGMAYDPRARVVAGSSGFSTAGYTPGGGFNPGMGGFAPRRIQNGKFETPMVETKSSAIDPDLPADQAREAFVKKFYPAAKRAEAATGIPAEFMVGQAALESGWGRREIRGDDGKPTHNLFGIKATNWSGKVSVNTTTEYTNGKAERVQEAFRAYDSYDHAFEDYARLLAKNPRYAGVVQAETPEQFGHGMQKAGYATDPKYGEKLTGTIKVTKRLAM</sequence>
<organism evidence="4 5">
    <name type="scientific">Pigmentiphaga aceris</name>
    <dbReference type="NCBI Taxonomy" id="1940612"/>
    <lineage>
        <taxon>Bacteria</taxon>
        <taxon>Pseudomonadati</taxon>
        <taxon>Pseudomonadota</taxon>
        <taxon>Betaproteobacteria</taxon>
        <taxon>Burkholderiales</taxon>
        <taxon>Alcaligenaceae</taxon>
        <taxon>Pigmentiphaga</taxon>
    </lineage>
</organism>
<reference evidence="4 5" key="1">
    <citation type="submission" date="2019-08" db="EMBL/GenBank/DDBJ databases">
        <title>Amphibian skin-associated Pigmentiphaga: genome sequence and occurrence across geography and hosts.</title>
        <authorList>
            <person name="Bletz M.C."/>
            <person name="Bunk B."/>
            <person name="Sproeer C."/>
            <person name="Biwer P."/>
            <person name="Reiter S."/>
            <person name="Rabemananjara F.C.E."/>
            <person name="Schulz S."/>
            <person name="Overmann J."/>
            <person name="Vences M."/>
        </authorList>
    </citation>
    <scope>NUCLEOTIDE SEQUENCE [LARGE SCALE GENOMIC DNA]</scope>
    <source>
        <strain evidence="4 5">Mada1488</strain>
    </source>
</reference>
<evidence type="ECO:0000256" key="1">
    <source>
        <dbReference type="ARBA" id="ARBA00022801"/>
    </source>
</evidence>
<name>A0A5C0B012_9BURK</name>
<dbReference type="GO" id="GO:0016798">
    <property type="term" value="F:hydrolase activity, acting on glycosyl bonds"/>
    <property type="evidence" value="ECO:0007669"/>
    <property type="project" value="InterPro"/>
</dbReference>
<dbReference type="OrthoDB" id="289937at2"/>
<dbReference type="Pfam" id="PF01832">
    <property type="entry name" value="Glucosaminidase"/>
    <property type="match status" value="1"/>
</dbReference>
<dbReference type="InterPro" id="IPR051056">
    <property type="entry name" value="Glycosyl_Hydrolase_73"/>
</dbReference>